<dbReference type="PROSITE" id="PS50977">
    <property type="entry name" value="HTH_TETR_2"/>
    <property type="match status" value="1"/>
</dbReference>
<dbReference type="PRINTS" id="PR00455">
    <property type="entry name" value="HTHTETR"/>
</dbReference>
<evidence type="ECO:0000256" key="1">
    <source>
        <dbReference type="ARBA" id="ARBA00023125"/>
    </source>
</evidence>
<dbReference type="RefSeq" id="WP_117330050.1">
    <property type="nucleotide sequence ID" value="NZ_QUWK01000005.1"/>
</dbReference>
<reference evidence="5" key="1">
    <citation type="submission" date="2018-08" db="EMBL/GenBank/DDBJ databases">
        <authorList>
            <person name="Grouzdev D.S."/>
            <person name="Krutkina M.S."/>
        </authorList>
    </citation>
    <scope>NUCLEOTIDE SEQUENCE [LARGE SCALE GENOMIC DNA]</scope>
    <source>
        <strain evidence="5">4-11</strain>
    </source>
</reference>
<keyword evidence="5" id="KW-1185">Reference proteome</keyword>
<dbReference type="InterPro" id="IPR036271">
    <property type="entry name" value="Tet_transcr_reg_TetR-rel_C_sf"/>
</dbReference>
<dbReference type="InterPro" id="IPR050624">
    <property type="entry name" value="HTH-type_Tx_Regulator"/>
</dbReference>
<evidence type="ECO:0000259" key="3">
    <source>
        <dbReference type="PROSITE" id="PS50977"/>
    </source>
</evidence>
<protein>
    <submittedName>
        <fullName evidence="4">TetR/AcrR family transcriptional regulator</fullName>
    </submittedName>
</protein>
<dbReference type="InterPro" id="IPR001647">
    <property type="entry name" value="HTH_TetR"/>
</dbReference>
<evidence type="ECO:0000313" key="4">
    <source>
        <dbReference type="EMBL" id="RFU95240.1"/>
    </source>
</evidence>
<dbReference type="SUPFAM" id="SSF46689">
    <property type="entry name" value="Homeodomain-like"/>
    <property type="match status" value="1"/>
</dbReference>
<dbReference type="Pfam" id="PF00440">
    <property type="entry name" value="TetR_N"/>
    <property type="match status" value="1"/>
</dbReference>
<dbReference type="InterPro" id="IPR009057">
    <property type="entry name" value="Homeodomain-like_sf"/>
</dbReference>
<dbReference type="PANTHER" id="PTHR43479:SF11">
    <property type="entry name" value="ACREF_ENVCD OPERON REPRESSOR-RELATED"/>
    <property type="match status" value="1"/>
</dbReference>
<name>A0A372MJ90_9SPIR</name>
<dbReference type="Proteomes" id="UP000264002">
    <property type="component" value="Unassembled WGS sequence"/>
</dbReference>
<gene>
    <name evidence="4" type="ORF">DYP60_06340</name>
</gene>
<evidence type="ECO:0000313" key="5">
    <source>
        <dbReference type="Proteomes" id="UP000264002"/>
    </source>
</evidence>
<dbReference type="AlphaFoldDB" id="A0A372MJ90"/>
<accession>A0A372MJ90</accession>
<reference evidence="4 5" key="2">
    <citation type="submission" date="2018-09" db="EMBL/GenBank/DDBJ databases">
        <title>Genome of Sphaerochaeta halotolerans strain 4-11.</title>
        <authorList>
            <person name="Nazina T.N."/>
            <person name="Sokolova D.S."/>
        </authorList>
    </citation>
    <scope>NUCLEOTIDE SEQUENCE [LARGE SCALE GENOMIC DNA]</scope>
    <source>
        <strain evidence="4 5">4-11</strain>
    </source>
</reference>
<organism evidence="4 5">
    <name type="scientific">Sphaerochaeta halotolerans</name>
    <dbReference type="NCBI Taxonomy" id="2293840"/>
    <lineage>
        <taxon>Bacteria</taxon>
        <taxon>Pseudomonadati</taxon>
        <taxon>Spirochaetota</taxon>
        <taxon>Spirochaetia</taxon>
        <taxon>Spirochaetales</taxon>
        <taxon>Sphaerochaetaceae</taxon>
        <taxon>Sphaerochaeta</taxon>
    </lineage>
</organism>
<dbReference type="GO" id="GO:0003677">
    <property type="term" value="F:DNA binding"/>
    <property type="evidence" value="ECO:0007669"/>
    <property type="project" value="UniProtKB-UniRule"/>
</dbReference>
<dbReference type="EMBL" id="QUWK01000005">
    <property type="protein sequence ID" value="RFU95240.1"/>
    <property type="molecule type" value="Genomic_DNA"/>
</dbReference>
<sequence>MKKKQSKTKIIVTAFELFVTEGYRVGINRIIDKAGVSRGALYHYFNSKEDLFEEVVKTYFFKQFQELPDIVSGPGNFQSKIQKIMYLPLSPLYEVDQCGNYQHTGAEGYLTIVSAIHQNKRLLQLQDDYNKLWVESLKTVVQQGIKEGQLTPRQTIAGLVDAIRLIVDGALLNAYNTSLEEAKHKLQRSVSYLLSINFKPEVAVMKQ</sequence>
<comment type="caution">
    <text evidence="4">The sequence shown here is derived from an EMBL/GenBank/DDBJ whole genome shotgun (WGS) entry which is preliminary data.</text>
</comment>
<keyword evidence="1 2" id="KW-0238">DNA-binding</keyword>
<feature type="domain" description="HTH tetR-type" evidence="3">
    <location>
        <begin position="4"/>
        <end position="63"/>
    </location>
</feature>
<dbReference type="PANTHER" id="PTHR43479">
    <property type="entry name" value="ACREF/ENVCD OPERON REPRESSOR-RELATED"/>
    <property type="match status" value="1"/>
</dbReference>
<feature type="DNA-binding region" description="H-T-H motif" evidence="2">
    <location>
        <begin position="26"/>
        <end position="45"/>
    </location>
</feature>
<dbReference type="Gene3D" id="1.10.357.10">
    <property type="entry name" value="Tetracycline Repressor, domain 2"/>
    <property type="match status" value="1"/>
</dbReference>
<evidence type="ECO:0000256" key="2">
    <source>
        <dbReference type="PROSITE-ProRule" id="PRU00335"/>
    </source>
</evidence>
<proteinExistence type="predicted"/>
<dbReference type="SUPFAM" id="SSF48498">
    <property type="entry name" value="Tetracyclin repressor-like, C-terminal domain"/>
    <property type="match status" value="1"/>
</dbReference>